<keyword evidence="10" id="KW-1185">Reference proteome</keyword>
<dbReference type="InterPro" id="IPR007111">
    <property type="entry name" value="NACHT_NTPase"/>
</dbReference>
<dbReference type="InterPro" id="IPR011029">
    <property type="entry name" value="DEATH-like_dom_sf"/>
</dbReference>
<dbReference type="InterPro" id="IPR050637">
    <property type="entry name" value="NLRP_innate_immun_reg"/>
</dbReference>
<accession>A0A8C9G9I2</accession>
<dbReference type="Pfam" id="PF17776">
    <property type="entry name" value="NLRC4_HD2"/>
    <property type="match status" value="1"/>
</dbReference>
<keyword evidence="4" id="KW-0547">Nucleotide-binding</keyword>
<protein>
    <submittedName>
        <fullName evidence="9">NLR family pyrin domain containing 8</fullName>
    </submittedName>
</protein>
<dbReference type="GO" id="GO:0005737">
    <property type="term" value="C:cytoplasm"/>
    <property type="evidence" value="ECO:0007669"/>
    <property type="project" value="TreeGrafter"/>
</dbReference>
<keyword evidence="5" id="KW-0067">ATP-binding</keyword>
<evidence type="ECO:0000256" key="1">
    <source>
        <dbReference type="ARBA" id="ARBA00008665"/>
    </source>
</evidence>
<evidence type="ECO:0000256" key="3">
    <source>
        <dbReference type="ARBA" id="ARBA00022737"/>
    </source>
</evidence>
<dbReference type="Gene3D" id="1.10.533.10">
    <property type="entry name" value="Death Domain, Fas"/>
    <property type="match status" value="1"/>
</dbReference>
<dbReference type="Pfam" id="PF02758">
    <property type="entry name" value="PYRIN"/>
    <property type="match status" value="1"/>
</dbReference>
<sequence length="1069" mass="122040">MSDVNPPSDTPVPFSSSCTHSSCNPPWTFSCYPGSPCENGVMLYMRYVSKEELQWFKQLLLNEFRTGTMPITWDQVKTASWAEVVHLLIERFPGRQAWDVTSNIFARMNRENMCAVVRREINAILPTLEPEDLNVGETQVKLEKGESGKIQQYKLNVIGKYFPTWNFMTWPGNQRDFFYQDVHRHMEYLPCLFLPKRPQGRQPKTVVIQGVPGIGKTTLAKRVMLEWASNRFYTHKLWCAFYFHCQEMNQTREHSFAELIEHKWPGSQDLVAKIMSKPDRLLLLLDGFEELTSTLINRPEDLSEDWRQKLPGSVLLSSLLSKRMLPEATLLIMIRCTSWPTCKPLLKCPSLVTLPGFNTTEKIKYFQMYFGHREKDRVLSFAMENTILFSMCQVPVVCWMVCSGLKQQMERGNNLTQACPNATSVFVRYISSLFPTRAENFSRKIHQAQLEGLCHLAADSMWHRKWVFGKEDLEEAKLDQTGVAAFLGMSVLRRIAGEEDRYAFTLLIFQEFFAALFYVLCFPQRLKNFHVLSHVNIQRLIASARGSKSSLSHMGLFLFGFLNGTCASAVEQSFGCKVSFNNKRKLLKVIPRLQKCEPPSPCSGVPQLFYYLHEIREEAFVSQALNNYRKVVLTIGNNQDIQVSAFCLKRCEHLQEVELTVTLNFKNVWKLSSGSHPGSEAPESKGLHYWWQDLCSVFATNDKLEVLTVTNSVLEPPFLKALAAALKHPQCKLQKLLLRRVNSTMLNQDLIGVLTGNEHLRYLEIQRVEVDSNALKLLCRALRSPRCHLQCLRLEDCLATPRIWMDLGSNLQVNSYLKTLILTKISLENCGAYYSSVAQMERLSIENCNLTQLSCESLAFCLRKSKTLTHLSLAANALKDEGAKHIWNALSHLRCPLQRLVLRKCDLTFNCCQDMISALCKNKTLKSLDLSFNSLKDDGVILLCEALKNPDCTLQILELENCLFTSICCQAMASMLCKNQHLRHLDLSKNVIEVDGILTLREALSSQKKRKEVIFSLQAPPPGFTPFSCLSLPSSWDYRHPPPRPASFLYFLVETGFNCVSQDGLDLLT</sequence>
<dbReference type="Gene3D" id="3.40.50.300">
    <property type="entry name" value="P-loop containing nucleotide triphosphate hydrolases"/>
    <property type="match status" value="1"/>
</dbReference>
<dbReference type="PANTHER" id="PTHR45690:SF8">
    <property type="entry name" value="NACHT, LRR AND PYD DOMAINS-CONTAINING PROTEIN 8"/>
    <property type="match status" value="1"/>
</dbReference>
<dbReference type="SMART" id="SM00368">
    <property type="entry name" value="LRR_RI"/>
    <property type="match status" value="7"/>
</dbReference>
<comment type="similarity">
    <text evidence="1">Belongs to the NLRP family.</text>
</comment>
<feature type="region of interest" description="Disordered" evidence="6">
    <location>
        <begin position="1"/>
        <end position="20"/>
    </location>
</feature>
<dbReference type="CDD" id="cd08320">
    <property type="entry name" value="Pyrin_NALPs"/>
    <property type="match status" value="1"/>
</dbReference>
<dbReference type="Pfam" id="PF17779">
    <property type="entry name" value="WHD_NOD2"/>
    <property type="match status" value="1"/>
</dbReference>
<dbReference type="AlphaFoldDB" id="A0A8C9G9I2"/>
<evidence type="ECO:0000256" key="6">
    <source>
        <dbReference type="SAM" id="MobiDB-lite"/>
    </source>
</evidence>
<evidence type="ECO:0000256" key="4">
    <source>
        <dbReference type="ARBA" id="ARBA00022741"/>
    </source>
</evidence>
<dbReference type="Pfam" id="PF13516">
    <property type="entry name" value="LRR_6"/>
    <property type="match status" value="3"/>
</dbReference>
<evidence type="ECO:0000313" key="10">
    <source>
        <dbReference type="Proteomes" id="UP000694416"/>
    </source>
</evidence>
<dbReference type="InterPro" id="IPR041075">
    <property type="entry name" value="NOD1/2_WH"/>
</dbReference>
<organism evidence="9 10">
    <name type="scientific">Piliocolobus tephrosceles</name>
    <name type="common">Ugandan red Colobus</name>
    <dbReference type="NCBI Taxonomy" id="591936"/>
    <lineage>
        <taxon>Eukaryota</taxon>
        <taxon>Metazoa</taxon>
        <taxon>Chordata</taxon>
        <taxon>Craniata</taxon>
        <taxon>Vertebrata</taxon>
        <taxon>Euteleostomi</taxon>
        <taxon>Mammalia</taxon>
        <taxon>Eutheria</taxon>
        <taxon>Euarchontoglires</taxon>
        <taxon>Primates</taxon>
        <taxon>Haplorrhini</taxon>
        <taxon>Catarrhini</taxon>
        <taxon>Cercopithecidae</taxon>
        <taxon>Colobinae</taxon>
        <taxon>Piliocolobus</taxon>
    </lineage>
</organism>
<evidence type="ECO:0000256" key="5">
    <source>
        <dbReference type="ARBA" id="ARBA00022840"/>
    </source>
</evidence>
<reference evidence="9" key="1">
    <citation type="submission" date="2025-08" db="UniProtKB">
        <authorList>
            <consortium name="Ensembl"/>
        </authorList>
    </citation>
    <scope>IDENTIFICATION</scope>
</reference>
<dbReference type="Ensembl" id="ENSPTET00000000496.1">
    <property type="protein sequence ID" value="ENSPTEP00000000324.1"/>
    <property type="gene ID" value="ENSPTEG00000000405.1"/>
</dbReference>
<dbReference type="SUPFAM" id="SSF52047">
    <property type="entry name" value="RNI-like"/>
    <property type="match status" value="1"/>
</dbReference>
<dbReference type="PANTHER" id="PTHR45690">
    <property type="entry name" value="NACHT, LRR AND PYD DOMAINS-CONTAINING PROTEIN 12"/>
    <property type="match status" value="1"/>
</dbReference>
<dbReference type="Gene3D" id="3.80.10.10">
    <property type="entry name" value="Ribonuclease Inhibitor"/>
    <property type="match status" value="1"/>
</dbReference>
<dbReference type="InterPro" id="IPR027417">
    <property type="entry name" value="P-loop_NTPase"/>
</dbReference>
<dbReference type="InterPro" id="IPR001611">
    <property type="entry name" value="Leu-rich_rpt"/>
</dbReference>
<evidence type="ECO:0000259" key="7">
    <source>
        <dbReference type="PROSITE" id="PS50824"/>
    </source>
</evidence>
<dbReference type="InterPro" id="IPR041267">
    <property type="entry name" value="NLRP_HD2"/>
</dbReference>
<dbReference type="InterPro" id="IPR004020">
    <property type="entry name" value="DAPIN"/>
</dbReference>
<feature type="domain" description="NACHT" evidence="8">
    <location>
        <begin position="204"/>
        <end position="335"/>
    </location>
</feature>
<dbReference type="SMART" id="SM01289">
    <property type="entry name" value="PYRIN"/>
    <property type="match status" value="1"/>
</dbReference>
<dbReference type="GO" id="GO:0005524">
    <property type="term" value="F:ATP binding"/>
    <property type="evidence" value="ECO:0007669"/>
    <property type="project" value="UniProtKB-KW"/>
</dbReference>
<dbReference type="Proteomes" id="UP000694416">
    <property type="component" value="Unplaced"/>
</dbReference>
<reference evidence="9" key="2">
    <citation type="submission" date="2025-09" db="UniProtKB">
        <authorList>
            <consortium name="Ensembl"/>
        </authorList>
    </citation>
    <scope>IDENTIFICATION</scope>
</reference>
<dbReference type="SUPFAM" id="SSF52540">
    <property type="entry name" value="P-loop containing nucleoside triphosphate hydrolases"/>
    <property type="match status" value="1"/>
</dbReference>
<keyword evidence="3" id="KW-0677">Repeat</keyword>
<dbReference type="PROSITE" id="PS50824">
    <property type="entry name" value="DAPIN"/>
    <property type="match status" value="1"/>
</dbReference>
<name>A0A8C9G9I2_9PRIM</name>
<dbReference type="SUPFAM" id="SSF47986">
    <property type="entry name" value="DEATH domain"/>
    <property type="match status" value="1"/>
</dbReference>
<evidence type="ECO:0000259" key="8">
    <source>
        <dbReference type="PROSITE" id="PS50837"/>
    </source>
</evidence>
<keyword evidence="2" id="KW-0433">Leucine-rich repeat</keyword>
<feature type="domain" description="Pyrin" evidence="7">
    <location>
        <begin position="41"/>
        <end position="123"/>
    </location>
</feature>
<dbReference type="InterPro" id="IPR032675">
    <property type="entry name" value="LRR_dom_sf"/>
</dbReference>
<evidence type="ECO:0000256" key="2">
    <source>
        <dbReference type="ARBA" id="ARBA00022614"/>
    </source>
</evidence>
<evidence type="ECO:0000313" key="9">
    <source>
        <dbReference type="Ensembl" id="ENSPTEP00000000324.1"/>
    </source>
</evidence>
<proteinExistence type="inferred from homology"/>
<dbReference type="Pfam" id="PF05729">
    <property type="entry name" value="NACHT"/>
    <property type="match status" value="1"/>
</dbReference>
<gene>
    <name evidence="9" type="primary">NLRP8</name>
</gene>
<dbReference type="PROSITE" id="PS50837">
    <property type="entry name" value="NACHT"/>
    <property type="match status" value="1"/>
</dbReference>
<dbReference type="GO" id="GO:0050727">
    <property type="term" value="P:regulation of inflammatory response"/>
    <property type="evidence" value="ECO:0007669"/>
    <property type="project" value="TreeGrafter"/>
</dbReference>